<keyword evidence="3" id="KW-1185">Reference proteome</keyword>
<feature type="region of interest" description="Disordered" evidence="1">
    <location>
        <begin position="91"/>
        <end position="121"/>
    </location>
</feature>
<evidence type="ECO:0000313" key="2">
    <source>
        <dbReference type="EMBL" id="CAL8129855.1"/>
    </source>
</evidence>
<feature type="compositionally biased region" description="Basic and acidic residues" evidence="1">
    <location>
        <begin position="101"/>
        <end position="121"/>
    </location>
</feature>
<sequence>MDNKEIGLAISPLQSLTNRPVQPWIPFPGTKRKASAANLDDKFDADCRPAPPKQFAVDEEVANDILRNGFYYDPSIPPVKENNVMEPIAEDDEMNDCTSTIDRDPGDTRNDGDGDRMKLPKLDGKECCDSVTHSMHESHLVKASSHSLSMNGVSLILSNEIQETLAQKQLSADFLLHKRIQDQMAQANSMALVLWKPPVVGPVGPSNCPVKKEVLQSRVLKEWKKSPIHEQTPSLRNPTQLPYLPIISNVNSSHIQMIEDGEVVEMDTSP</sequence>
<reference evidence="2 3" key="1">
    <citation type="submission" date="2024-08" db="EMBL/GenBank/DDBJ databases">
        <authorList>
            <person name="Cucini C."/>
            <person name="Frati F."/>
        </authorList>
    </citation>
    <scope>NUCLEOTIDE SEQUENCE [LARGE SCALE GENOMIC DNA]</scope>
</reference>
<evidence type="ECO:0000256" key="1">
    <source>
        <dbReference type="SAM" id="MobiDB-lite"/>
    </source>
</evidence>
<protein>
    <submittedName>
        <fullName evidence="2">Uncharacterized protein</fullName>
    </submittedName>
</protein>
<accession>A0ABP1RL23</accession>
<dbReference type="EMBL" id="CAXLJM020000078">
    <property type="protein sequence ID" value="CAL8129855.1"/>
    <property type="molecule type" value="Genomic_DNA"/>
</dbReference>
<gene>
    <name evidence="2" type="ORF">ODALV1_LOCUS23462</name>
</gene>
<dbReference type="Proteomes" id="UP001642540">
    <property type="component" value="Unassembled WGS sequence"/>
</dbReference>
<proteinExistence type="predicted"/>
<name>A0ABP1RL23_9HEXA</name>
<comment type="caution">
    <text evidence="2">The sequence shown here is derived from an EMBL/GenBank/DDBJ whole genome shotgun (WGS) entry which is preliminary data.</text>
</comment>
<organism evidence="2 3">
    <name type="scientific">Orchesella dallaii</name>
    <dbReference type="NCBI Taxonomy" id="48710"/>
    <lineage>
        <taxon>Eukaryota</taxon>
        <taxon>Metazoa</taxon>
        <taxon>Ecdysozoa</taxon>
        <taxon>Arthropoda</taxon>
        <taxon>Hexapoda</taxon>
        <taxon>Collembola</taxon>
        <taxon>Entomobryomorpha</taxon>
        <taxon>Entomobryoidea</taxon>
        <taxon>Orchesellidae</taxon>
        <taxon>Orchesellinae</taxon>
        <taxon>Orchesella</taxon>
    </lineage>
</organism>
<evidence type="ECO:0000313" key="3">
    <source>
        <dbReference type="Proteomes" id="UP001642540"/>
    </source>
</evidence>